<dbReference type="RefSeq" id="WP_251740699.1">
    <property type="nucleotide sequence ID" value="NZ_JBHUOJ010000033.1"/>
</dbReference>
<reference evidence="2" key="1">
    <citation type="journal article" date="2019" name="Int. J. Syst. Evol. Microbiol.">
        <title>The Global Catalogue of Microorganisms (GCM) 10K type strain sequencing project: providing services to taxonomists for standard genome sequencing and annotation.</title>
        <authorList>
            <consortium name="The Broad Institute Genomics Platform"/>
            <consortium name="The Broad Institute Genome Sequencing Center for Infectious Disease"/>
            <person name="Wu L."/>
            <person name="Ma J."/>
        </authorList>
    </citation>
    <scope>NUCLEOTIDE SEQUENCE [LARGE SCALE GENOMIC DNA]</scope>
    <source>
        <strain evidence="2">KCTC 52925</strain>
    </source>
</reference>
<dbReference type="Proteomes" id="UP001597438">
    <property type="component" value="Unassembled WGS sequence"/>
</dbReference>
<accession>A0ABW5X8V7</accession>
<comment type="caution">
    <text evidence="1">The sequence shown here is derived from an EMBL/GenBank/DDBJ whole genome shotgun (WGS) entry which is preliminary data.</text>
</comment>
<proteinExistence type="predicted"/>
<sequence>MRKLLLLVLFLMLVSCEKDKLPEVDQTILETEIDFFAREIHENNEQSSPVLSLDFKTTKIYPCYNYYINFKHSFENEILTVEFKSIGQPEICLTAFGPATGSLKLPLSTRQLKLVRGNTTDLYEVNITTETVAFEIIDSSFSNLIFDKTFRLPENSFAVVCGTNLEDTGLCDEFLNVLSDIPSLSAFSFEGEGRIPYPDSSSGHWNNTESKYFLYENDSDFIRVGELLEEFTAEYIEPNQGNSIAIFSWDNRKFYSWISNN</sequence>
<dbReference type="PROSITE" id="PS51257">
    <property type="entry name" value="PROKAR_LIPOPROTEIN"/>
    <property type="match status" value="1"/>
</dbReference>
<protein>
    <recommendedName>
        <fullName evidence="3">Lipoprotein</fullName>
    </recommendedName>
</protein>
<name>A0ABW5X8V7_9FLAO</name>
<organism evidence="1 2">
    <name type="scientific">Christiangramia antarctica</name>
    <dbReference type="NCBI Taxonomy" id="2058158"/>
    <lineage>
        <taxon>Bacteria</taxon>
        <taxon>Pseudomonadati</taxon>
        <taxon>Bacteroidota</taxon>
        <taxon>Flavobacteriia</taxon>
        <taxon>Flavobacteriales</taxon>
        <taxon>Flavobacteriaceae</taxon>
        <taxon>Christiangramia</taxon>
    </lineage>
</organism>
<keyword evidence="2" id="KW-1185">Reference proteome</keyword>
<evidence type="ECO:0000313" key="1">
    <source>
        <dbReference type="EMBL" id="MFD2834769.1"/>
    </source>
</evidence>
<gene>
    <name evidence="1" type="ORF">ACFSYS_15865</name>
</gene>
<evidence type="ECO:0000313" key="2">
    <source>
        <dbReference type="Proteomes" id="UP001597438"/>
    </source>
</evidence>
<dbReference type="EMBL" id="JBHUOJ010000033">
    <property type="protein sequence ID" value="MFD2834769.1"/>
    <property type="molecule type" value="Genomic_DNA"/>
</dbReference>
<evidence type="ECO:0008006" key="3">
    <source>
        <dbReference type="Google" id="ProtNLM"/>
    </source>
</evidence>